<dbReference type="PANTHER" id="PTHR32243">
    <property type="entry name" value="MALTOSE TRANSPORT SYSTEM PERMEASE-RELATED"/>
    <property type="match status" value="1"/>
</dbReference>
<keyword evidence="4 7" id="KW-0812">Transmembrane</keyword>
<comment type="caution">
    <text evidence="9">The sequence shown here is derived from an EMBL/GenBank/DDBJ whole genome shotgun (WGS) entry which is preliminary data.</text>
</comment>
<dbReference type="Proteomes" id="UP000295578">
    <property type="component" value="Unassembled WGS sequence"/>
</dbReference>
<keyword evidence="5 7" id="KW-1133">Transmembrane helix</keyword>
<evidence type="ECO:0000256" key="6">
    <source>
        <dbReference type="ARBA" id="ARBA00023136"/>
    </source>
</evidence>
<dbReference type="GO" id="GO:0055085">
    <property type="term" value="P:transmembrane transport"/>
    <property type="evidence" value="ECO:0007669"/>
    <property type="project" value="InterPro"/>
</dbReference>
<dbReference type="CDD" id="cd06261">
    <property type="entry name" value="TM_PBP2"/>
    <property type="match status" value="1"/>
</dbReference>
<feature type="domain" description="ABC transmembrane type-1" evidence="8">
    <location>
        <begin position="70"/>
        <end position="261"/>
    </location>
</feature>
<keyword evidence="2 7" id="KW-0813">Transport</keyword>
<dbReference type="EMBL" id="SMKY01000022">
    <property type="protein sequence ID" value="TDD87643.1"/>
    <property type="molecule type" value="Genomic_DNA"/>
</dbReference>
<protein>
    <submittedName>
        <fullName evidence="9">Carbohydrate ABC transporter permease</fullName>
    </submittedName>
</protein>
<dbReference type="GO" id="GO:0005886">
    <property type="term" value="C:plasma membrane"/>
    <property type="evidence" value="ECO:0007669"/>
    <property type="project" value="UniProtKB-SubCell"/>
</dbReference>
<evidence type="ECO:0000313" key="10">
    <source>
        <dbReference type="Proteomes" id="UP000295578"/>
    </source>
</evidence>
<feature type="transmembrane region" description="Helical" evidence="7">
    <location>
        <begin position="242"/>
        <end position="261"/>
    </location>
</feature>
<feature type="transmembrane region" description="Helical" evidence="7">
    <location>
        <begin position="107"/>
        <end position="129"/>
    </location>
</feature>
<gene>
    <name evidence="9" type="ORF">E1293_07455</name>
</gene>
<dbReference type="InterPro" id="IPR035906">
    <property type="entry name" value="MetI-like_sf"/>
</dbReference>
<name>A0A4R5BQF5_9ACTN</name>
<evidence type="ECO:0000256" key="5">
    <source>
        <dbReference type="ARBA" id="ARBA00022989"/>
    </source>
</evidence>
<dbReference type="PANTHER" id="PTHR32243:SF18">
    <property type="entry name" value="INNER MEMBRANE ABC TRANSPORTER PERMEASE PROTEIN YCJP"/>
    <property type="match status" value="1"/>
</dbReference>
<feature type="transmembrane region" description="Helical" evidence="7">
    <location>
        <begin position="141"/>
        <end position="161"/>
    </location>
</feature>
<dbReference type="OrthoDB" id="9794684at2"/>
<reference evidence="9 10" key="1">
    <citation type="submission" date="2019-03" db="EMBL/GenBank/DDBJ databases">
        <title>Draft genome sequences of novel Actinobacteria.</title>
        <authorList>
            <person name="Sahin N."/>
            <person name="Ay H."/>
            <person name="Saygin H."/>
        </authorList>
    </citation>
    <scope>NUCLEOTIDE SEQUENCE [LARGE SCALE GENOMIC DNA]</scope>
    <source>
        <strain evidence="9 10">DSM 45941</strain>
    </source>
</reference>
<keyword evidence="6 7" id="KW-0472">Membrane</keyword>
<evidence type="ECO:0000256" key="4">
    <source>
        <dbReference type="ARBA" id="ARBA00022692"/>
    </source>
</evidence>
<feature type="transmembrane region" description="Helical" evidence="7">
    <location>
        <begin position="12"/>
        <end position="29"/>
    </location>
</feature>
<feature type="transmembrane region" description="Helical" evidence="7">
    <location>
        <begin position="182"/>
        <end position="204"/>
    </location>
</feature>
<keyword evidence="10" id="KW-1185">Reference proteome</keyword>
<proteinExistence type="inferred from homology"/>
<feature type="transmembrane region" description="Helical" evidence="7">
    <location>
        <begin position="74"/>
        <end position="95"/>
    </location>
</feature>
<evidence type="ECO:0000256" key="1">
    <source>
        <dbReference type="ARBA" id="ARBA00004651"/>
    </source>
</evidence>
<dbReference type="AlphaFoldDB" id="A0A4R5BQF5"/>
<dbReference type="RefSeq" id="WP_132195226.1">
    <property type="nucleotide sequence ID" value="NZ_SMKY01000022.1"/>
</dbReference>
<evidence type="ECO:0000256" key="3">
    <source>
        <dbReference type="ARBA" id="ARBA00022475"/>
    </source>
</evidence>
<dbReference type="SUPFAM" id="SSF161098">
    <property type="entry name" value="MetI-like"/>
    <property type="match status" value="1"/>
</dbReference>
<comment type="similarity">
    <text evidence="7">Belongs to the binding-protein-dependent transport system permease family.</text>
</comment>
<evidence type="ECO:0000313" key="9">
    <source>
        <dbReference type="EMBL" id="TDD87643.1"/>
    </source>
</evidence>
<accession>A0A4R5BQF5</accession>
<dbReference type="InterPro" id="IPR050901">
    <property type="entry name" value="BP-dep_ABC_trans_perm"/>
</dbReference>
<dbReference type="PROSITE" id="PS50928">
    <property type="entry name" value="ABC_TM1"/>
    <property type="match status" value="1"/>
</dbReference>
<evidence type="ECO:0000256" key="7">
    <source>
        <dbReference type="RuleBase" id="RU363032"/>
    </source>
</evidence>
<dbReference type="Gene3D" id="1.10.3720.10">
    <property type="entry name" value="MetI-like"/>
    <property type="match status" value="1"/>
</dbReference>
<evidence type="ECO:0000259" key="8">
    <source>
        <dbReference type="PROSITE" id="PS50928"/>
    </source>
</evidence>
<dbReference type="InterPro" id="IPR000515">
    <property type="entry name" value="MetI-like"/>
</dbReference>
<sequence length="276" mass="29670">MTSRLGSVMRGLGVTVLVALAGFPIYWLFTTATHTTGELFGGHVHLLPDLGRFATSMRDAASGVPMLRWLTNSAVVAFGTTLLSLAMAILAAYALSRYRFRGKGVFGFALFATQMLPEALLVVPLYSIFLTFGLLDNLGGLVLSDTAFAMPVAVWILKSAMDGVPPEIEESARVDGCPRYAILPQIVLPLIAPSIAAAAVITFFDGWNEYLFANTFITDERKWPASKGLASFVGEFVTPLNHVMAAALIFTLPAIVFFLFVQRRIVSGLTAGSVKG</sequence>
<evidence type="ECO:0000256" key="2">
    <source>
        <dbReference type="ARBA" id="ARBA00022448"/>
    </source>
</evidence>
<comment type="subcellular location">
    <subcellularLocation>
        <location evidence="1 7">Cell membrane</location>
        <topology evidence="1 7">Multi-pass membrane protein</topology>
    </subcellularLocation>
</comment>
<organism evidence="9 10">
    <name type="scientific">Actinomadura darangshiensis</name>
    <dbReference type="NCBI Taxonomy" id="705336"/>
    <lineage>
        <taxon>Bacteria</taxon>
        <taxon>Bacillati</taxon>
        <taxon>Actinomycetota</taxon>
        <taxon>Actinomycetes</taxon>
        <taxon>Streptosporangiales</taxon>
        <taxon>Thermomonosporaceae</taxon>
        <taxon>Actinomadura</taxon>
    </lineage>
</organism>
<keyword evidence="3" id="KW-1003">Cell membrane</keyword>
<dbReference type="Pfam" id="PF00528">
    <property type="entry name" value="BPD_transp_1"/>
    <property type="match status" value="1"/>
</dbReference>